<dbReference type="AlphaFoldDB" id="A0A554JDL5"/>
<dbReference type="PANTHER" id="PTHR43694">
    <property type="entry name" value="RIBONUCLEASE J"/>
    <property type="match status" value="1"/>
</dbReference>
<keyword evidence="7 9" id="KW-0269">Exonuclease</keyword>
<dbReference type="Pfam" id="PF07521">
    <property type="entry name" value="RMMBL"/>
    <property type="match status" value="1"/>
</dbReference>
<dbReference type="GO" id="GO:0004534">
    <property type="term" value="F:5'-3' RNA exonuclease activity"/>
    <property type="evidence" value="ECO:0007669"/>
    <property type="project" value="UniProtKB-UniRule"/>
</dbReference>
<dbReference type="Gene3D" id="3.60.15.10">
    <property type="entry name" value="Ribonuclease Z/Hydroxyacylglutathione hydrolase-like"/>
    <property type="match status" value="1"/>
</dbReference>
<comment type="similarity">
    <text evidence="9">Belongs to the metallo-beta-lactamase superfamily. RNA-metabolizing metallo-beta-lactamase-like family. Bacterial RNase J subfamily.</text>
</comment>
<reference evidence="12 13" key="1">
    <citation type="submission" date="2017-08" db="EMBL/GenBank/DDBJ databases">
        <title>Mechanisms for carbon and nitrogen cycling indicate functional differentiation within the Candidate Phyla Radiation.</title>
        <authorList>
            <person name="Danczak R.E."/>
            <person name="Johnston M.D."/>
            <person name="Kenah C."/>
            <person name="Slattery M."/>
            <person name="Wrighton K.C."/>
            <person name="Wilkins M.J."/>
        </authorList>
    </citation>
    <scope>NUCLEOTIDE SEQUENCE [LARGE SCALE GENOMIC DNA]</scope>
    <source>
        <strain evidence="12">Gr01-1014_85</strain>
    </source>
</reference>
<evidence type="ECO:0000256" key="5">
    <source>
        <dbReference type="ARBA" id="ARBA00022801"/>
    </source>
</evidence>
<dbReference type="InterPro" id="IPR042173">
    <property type="entry name" value="RNase_J_2"/>
</dbReference>
<evidence type="ECO:0000259" key="11">
    <source>
        <dbReference type="SMART" id="SM00849"/>
    </source>
</evidence>
<dbReference type="InterPro" id="IPR004613">
    <property type="entry name" value="RNase_J"/>
</dbReference>
<dbReference type="InterPro" id="IPR030854">
    <property type="entry name" value="RNase_J_bac"/>
</dbReference>
<feature type="region of interest" description="Disordered" evidence="10">
    <location>
        <begin position="138"/>
        <end position="242"/>
    </location>
</feature>
<keyword evidence="5 9" id="KW-0378">Hydrolase</keyword>
<keyword evidence="3" id="KW-0479">Metal-binding</keyword>
<evidence type="ECO:0000256" key="4">
    <source>
        <dbReference type="ARBA" id="ARBA00022759"/>
    </source>
</evidence>
<gene>
    <name evidence="9" type="primary">rnj</name>
    <name evidence="12" type="ORF">CEO22_83</name>
</gene>
<dbReference type="SUPFAM" id="SSF56281">
    <property type="entry name" value="Metallo-hydrolase/oxidoreductase"/>
    <property type="match status" value="1"/>
</dbReference>
<feature type="compositionally biased region" description="Low complexity" evidence="10">
    <location>
        <begin position="184"/>
        <end position="217"/>
    </location>
</feature>
<comment type="function">
    <text evidence="9">An RNase that has 5'-3' exonuclease and possibly endonuclease activity. Involved in maturation of rRNA and in some organisms also mRNA maturation and/or decay.</text>
</comment>
<protein>
    <recommendedName>
        <fullName evidence="9">Ribonuclease J</fullName>
        <shortName evidence="9">RNase J</shortName>
        <ecNumber evidence="9">3.1.-.-</ecNumber>
    </recommendedName>
</protein>
<sequence>MSNNFDSNPMPKPLDSRATGASANQPLKRGPGRPPRSLTPPIPRATTAKDLRSVPRGATIQPINTQAFEAFAGPARNSSRTNPRTDRTQSAPQGTPQQPAAAYHAAPPRFRRQNIVDAPAQPQSEAEANRLRVAAWRQNESGTPMNSNPRPVDRPTSSSTANEPLFTRESINNGHVIERRPRRTTAASAAPRSASTANSTVNSTSPAATASPTFAPTQTNGDSRKNDRRRRMPMRRDFDNQPAEEAHFAMTMQAMEDTTQQTPATTPQPAKLHTEAKTGKLRLIPLGGLGEIGKNIMAYETDNDLIVVDAGMTFPDESMPGVDLVIPDITYVQEHVGKLRGLVITHGHEDHIGGIPYIWPKMKCPIYASGLTAGLIKIKLTEHGIDAPIHIIQAGERIRLGDFEIEPVRVTHSIPDALAFAIRTPQGLFAHFTDWKIDHTPISGEPFDFVRVAELSREGVKLLLSESTNIELPGYQMSESVLSETFDSIFKNAKGRVVFTTFASMINRIQQAIDATVKYGRKLAISGRSLEKYIDESMRLGFLKAPQGLLVDLRTASRLPDHQITFLTTGSQGEEFSALSRIASGEHRHIQVKRGDTVVISASIIPGNEASVFDVVNNLYKQGAHVIYGKAVDIHVSGHANEEELKMIMAMMKPEYFLPIHGEFRHLVKHGRMAQRLGVDPGKIFILENGGVIEFDADGVGRVSAERVQAGQVLVDGLGIGDVGNIVLRDRQAMAKDGIFVIILTVDKQSGNLISSPDIISRGFVYMRSAEDLIYKARQEVRRMFTNHNSRYPMNYDYIRKSLREELAEYLYEHTERQPMVIPVIIEV</sequence>
<dbReference type="InterPro" id="IPR036866">
    <property type="entry name" value="RibonucZ/Hydroxyglut_hydro"/>
</dbReference>
<feature type="compositionally biased region" description="Low complexity" evidence="10">
    <location>
        <begin position="89"/>
        <end position="105"/>
    </location>
</feature>
<keyword evidence="9" id="KW-0698">rRNA processing</keyword>
<comment type="subunit">
    <text evidence="9">Homodimer, may be a subunit of the RNA degradosome.</text>
</comment>
<dbReference type="Pfam" id="PF17770">
    <property type="entry name" value="RNase_J_C"/>
    <property type="match status" value="1"/>
</dbReference>
<keyword evidence="1 9" id="KW-0963">Cytoplasm</keyword>
<dbReference type="PANTHER" id="PTHR43694:SF1">
    <property type="entry name" value="RIBONUCLEASE J"/>
    <property type="match status" value="1"/>
</dbReference>
<evidence type="ECO:0000313" key="12">
    <source>
        <dbReference type="EMBL" id="TSC66482.1"/>
    </source>
</evidence>
<dbReference type="GO" id="GO:0005737">
    <property type="term" value="C:cytoplasm"/>
    <property type="evidence" value="ECO:0007669"/>
    <property type="project" value="UniProtKB-SubCell"/>
</dbReference>
<evidence type="ECO:0000313" key="13">
    <source>
        <dbReference type="Proteomes" id="UP000316253"/>
    </source>
</evidence>
<dbReference type="NCBIfam" id="TIGR00649">
    <property type="entry name" value="MG423"/>
    <property type="match status" value="1"/>
</dbReference>
<keyword evidence="6" id="KW-0862">Zinc</keyword>
<dbReference type="GO" id="GO:0008270">
    <property type="term" value="F:zinc ion binding"/>
    <property type="evidence" value="ECO:0007669"/>
    <property type="project" value="InterPro"/>
</dbReference>
<evidence type="ECO:0000256" key="8">
    <source>
        <dbReference type="ARBA" id="ARBA00022884"/>
    </source>
</evidence>
<dbReference type="HAMAP" id="MF_01491">
    <property type="entry name" value="RNase_J_bact"/>
    <property type="match status" value="1"/>
</dbReference>
<evidence type="ECO:0000256" key="2">
    <source>
        <dbReference type="ARBA" id="ARBA00022722"/>
    </source>
</evidence>
<dbReference type="Proteomes" id="UP000316253">
    <property type="component" value="Unassembled WGS sequence"/>
</dbReference>
<dbReference type="Pfam" id="PF22505">
    <property type="entry name" value="RNase_J_b_CASP"/>
    <property type="match status" value="1"/>
</dbReference>
<dbReference type="InterPro" id="IPR041636">
    <property type="entry name" value="RNase_J_C"/>
</dbReference>
<dbReference type="InterPro" id="IPR001279">
    <property type="entry name" value="Metallo-B-lactamas"/>
</dbReference>
<dbReference type="InterPro" id="IPR011108">
    <property type="entry name" value="RMMBL"/>
</dbReference>
<proteinExistence type="inferred from homology"/>
<dbReference type="Pfam" id="PF00753">
    <property type="entry name" value="Lactamase_B"/>
    <property type="match status" value="1"/>
</dbReference>
<organism evidence="12 13">
    <name type="scientific">Candidatus Berkelbacteria bacterium Gr01-1014_85</name>
    <dbReference type="NCBI Taxonomy" id="2017150"/>
    <lineage>
        <taxon>Bacteria</taxon>
        <taxon>Candidatus Berkelbacteria</taxon>
    </lineage>
</organism>
<dbReference type="Gene3D" id="3.40.50.10710">
    <property type="entry name" value="Metallo-hydrolase/oxidoreductase"/>
    <property type="match status" value="1"/>
</dbReference>
<comment type="subcellular location">
    <subcellularLocation>
        <location evidence="9">Cytoplasm</location>
    </subcellularLocation>
</comment>
<name>A0A554JDL5_9BACT</name>
<evidence type="ECO:0000256" key="9">
    <source>
        <dbReference type="HAMAP-Rule" id="MF_01491"/>
    </source>
</evidence>
<dbReference type="GO" id="GO:0004521">
    <property type="term" value="F:RNA endonuclease activity"/>
    <property type="evidence" value="ECO:0007669"/>
    <property type="project" value="UniProtKB-UniRule"/>
</dbReference>
<feature type="domain" description="Metallo-beta-lactamase" evidence="11">
    <location>
        <begin position="293"/>
        <end position="486"/>
    </location>
</feature>
<dbReference type="CDD" id="cd07714">
    <property type="entry name" value="RNaseJ_MBL-fold"/>
    <property type="match status" value="1"/>
</dbReference>
<accession>A0A554JDL5</accession>
<evidence type="ECO:0000256" key="1">
    <source>
        <dbReference type="ARBA" id="ARBA00022490"/>
    </source>
</evidence>
<keyword evidence="2 9" id="KW-0540">Nuclease</keyword>
<keyword evidence="8 9" id="KW-0694">RNA-binding</keyword>
<feature type="region of interest" description="Disordered" evidence="10">
    <location>
        <begin position="1"/>
        <end position="105"/>
    </location>
</feature>
<comment type="caution">
    <text evidence="12">The sequence shown here is derived from an EMBL/GenBank/DDBJ whole genome shotgun (WGS) entry which is preliminary data.</text>
</comment>
<dbReference type="Gene3D" id="3.10.20.580">
    <property type="match status" value="1"/>
</dbReference>
<keyword evidence="4 9" id="KW-0255">Endonuclease</keyword>
<evidence type="ECO:0000256" key="10">
    <source>
        <dbReference type="SAM" id="MobiDB-lite"/>
    </source>
</evidence>
<feature type="binding site" evidence="9">
    <location>
        <begin position="635"/>
        <end position="639"/>
    </location>
    <ligand>
        <name>substrate</name>
    </ligand>
</feature>
<dbReference type="SMART" id="SM00849">
    <property type="entry name" value="Lactamase_B"/>
    <property type="match status" value="1"/>
</dbReference>
<evidence type="ECO:0000256" key="7">
    <source>
        <dbReference type="ARBA" id="ARBA00022839"/>
    </source>
</evidence>
<evidence type="ECO:0000256" key="3">
    <source>
        <dbReference type="ARBA" id="ARBA00022723"/>
    </source>
</evidence>
<dbReference type="EC" id="3.1.-.-" evidence="9"/>
<feature type="compositionally biased region" description="Pro residues" evidence="10">
    <location>
        <begin position="32"/>
        <end position="43"/>
    </location>
</feature>
<feature type="compositionally biased region" description="Polar residues" evidence="10">
    <location>
        <begin position="138"/>
        <end position="162"/>
    </location>
</feature>
<evidence type="ECO:0000256" key="6">
    <source>
        <dbReference type="ARBA" id="ARBA00022833"/>
    </source>
</evidence>
<dbReference type="InterPro" id="IPR055132">
    <property type="entry name" value="RNase_J_b_CASP"/>
</dbReference>
<dbReference type="EMBL" id="VMFD01000005">
    <property type="protein sequence ID" value="TSC66482.1"/>
    <property type="molecule type" value="Genomic_DNA"/>
</dbReference>
<dbReference type="GO" id="GO:0003723">
    <property type="term" value="F:RNA binding"/>
    <property type="evidence" value="ECO:0007669"/>
    <property type="project" value="UniProtKB-UniRule"/>
</dbReference>
<dbReference type="GO" id="GO:0006364">
    <property type="term" value="P:rRNA processing"/>
    <property type="evidence" value="ECO:0007669"/>
    <property type="project" value="UniProtKB-UniRule"/>
</dbReference>